<feature type="non-terminal residue" evidence="1">
    <location>
        <position position="1"/>
    </location>
</feature>
<protein>
    <submittedName>
        <fullName evidence="1">Uncharacterized protein</fullName>
    </submittedName>
</protein>
<dbReference type="Proteomes" id="UP000266841">
    <property type="component" value="Unassembled WGS sequence"/>
</dbReference>
<reference evidence="1 2" key="1">
    <citation type="journal article" date="2012" name="Genome Biol.">
        <title>Genome and low-iron response of an oceanic diatom adapted to chronic iron limitation.</title>
        <authorList>
            <person name="Lommer M."/>
            <person name="Specht M."/>
            <person name="Roy A.S."/>
            <person name="Kraemer L."/>
            <person name="Andreson R."/>
            <person name="Gutowska M.A."/>
            <person name="Wolf J."/>
            <person name="Bergner S.V."/>
            <person name="Schilhabel M.B."/>
            <person name="Klostermeier U.C."/>
            <person name="Beiko R.G."/>
            <person name="Rosenstiel P."/>
            <person name="Hippler M."/>
            <person name="Laroche J."/>
        </authorList>
    </citation>
    <scope>NUCLEOTIDE SEQUENCE [LARGE SCALE GENOMIC DNA]</scope>
    <source>
        <strain evidence="1 2">CCMP1005</strain>
    </source>
</reference>
<proteinExistence type="predicted"/>
<organism evidence="1 2">
    <name type="scientific">Thalassiosira oceanica</name>
    <name type="common">Marine diatom</name>
    <dbReference type="NCBI Taxonomy" id="159749"/>
    <lineage>
        <taxon>Eukaryota</taxon>
        <taxon>Sar</taxon>
        <taxon>Stramenopiles</taxon>
        <taxon>Ochrophyta</taxon>
        <taxon>Bacillariophyta</taxon>
        <taxon>Coscinodiscophyceae</taxon>
        <taxon>Thalassiosirophycidae</taxon>
        <taxon>Thalassiosirales</taxon>
        <taxon>Thalassiosiraceae</taxon>
        <taxon>Thalassiosira</taxon>
    </lineage>
</organism>
<evidence type="ECO:0000313" key="1">
    <source>
        <dbReference type="EMBL" id="EJK58562.1"/>
    </source>
</evidence>
<dbReference type="EMBL" id="AGNL01024896">
    <property type="protein sequence ID" value="EJK58562.1"/>
    <property type="molecule type" value="Genomic_DNA"/>
</dbReference>
<name>K0SJB4_THAOC</name>
<keyword evidence="2" id="KW-1185">Reference proteome</keyword>
<comment type="caution">
    <text evidence="1">The sequence shown here is derived from an EMBL/GenBank/DDBJ whole genome shotgun (WGS) entry which is preliminary data.</text>
</comment>
<sequence length="60" mass="7119">EIEIGLAIDREVRCRRQIDIFLLGFRLLEKKPREVQETNWHLPSELSASRENTFTLTHGR</sequence>
<dbReference type="AlphaFoldDB" id="K0SJB4"/>
<accession>K0SJB4</accession>
<evidence type="ECO:0000313" key="2">
    <source>
        <dbReference type="Proteomes" id="UP000266841"/>
    </source>
</evidence>
<gene>
    <name evidence="1" type="ORF">THAOC_21301</name>
</gene>